<evidence type="ECO:0000313" key="2">
    <source>
        <dbReference type="EMBL" id="KAL0280282.1"/>
    </source>
</evidence>
<protein>
    <submittedName>
        <fullName evidence="2">Uncharacterized protein</fullName>
    </submittedName>
</protein>
<feature type="compositionally biased region" description="Basic and acidic residues" evidence="1">
    <location>
        <begin position="181"/>
        <end position="198"/>
    </location>
</feature>
<feature type="region of interest" description="Disordered" evidence="1">
    <location>
        <begin position="164"/>
        <end position="198"/>
    </location>
</feature>
<feature type="region of interest" description="Disordered" evidence="1">
    <location>
        <begin position="110"/>
        <end position="151"/>
    </location>
</feature>
<name>A0AAW2IEV0_9NEOP</name>
<evidence type="ECO:0000256" key="1">
    <source>
        <dbReference type="SAM" id="MobiDB-lite"/>
    </source>
</evidence>
<reference evidence="2" key="1">
    <citation type="journal article" date="2024" name="Gigascience">
        <title>Chromosome-level genome of the poultry shaft louse Menopon gallinae provides insight into the host-switching and adaptive evolution of parasitic lice.</title>
        <authorList>
            <person name="Xu Y."/>
            <person name="Ma L."/>
            <person name="Liu S."/>
            <person name="Liang Y."/>
            <person name="Liu Q."/>
            <person name="He Z."/>
            <person name="Tian L."/>
            <person name="Duan Y."/>
            <person name="Cai W."/>
            <person name="Li H."/>
            <person name="Song F."/>
        </authorList>
    </citation>
    <scope>NUCLEOTIDE SEQUENCE</scope>
    <source>
        <strain evidence="2">Cailab_2023a</strain>
    </source>
</reference>
<gene>
    <name evidence="2" type="ORF">PYX00_001622</name>
</gene>
<dbReference type="AlphaFoldDB" id="A0AAW2IEV0"/>
<organism evidence="2">
    <name type="scientific">Menopon gallinae</name>
    <name type="common">poultry shaft louse</name>
    <dbReference type="NCBI Taxonomy" id="328185"/>
    <lineage>
        <taxon>Eukaryota</taxon>
        <taxon>Metazoa</taxon>
        <taxon>Ecdysozoa</taxon>
        <taxon>Arthropoda</taxon>
        <taxon>Hexapoda</taxon>
        <taxon>Insecta</taxon>
        <taxon>Pterygota</taxon>
        <taxon>Neoptera</taxon>
        <taxon>Paraneoptera</taxon>
        <taxon>Psocodea</taxon>
        <taxon>Troctomorpha</taxon>
        <taxon>Phthiraptera</taxon>
        <taxon>Amblycera</taxon>
        <taxon>Menoponidae</taxon>
        <taxon>Menopon</taxon>
    </lineage>
</organism>
<dbReference type="EMBL" id="JARGDH010000001">
    <property type="protein sequence ID" value="KAL0280282.1"/>
    <property type="molecule type" value="Genomic_DNA"/>
</dbReference>
<sequence>MERYLKDEPKLQSYKKLPSELDSWNLIAPPGVVAGSWEVTKVEVVDPMLPLDELRLNDRHFDTISMGSASSGCSRVSWDSSLSCAVVVKQEPADHDEDEEYEDLYEATRLGVNSDPGEGQTMLTPPSSPESGQHSSSSSSSQDLNLITRGTVLHLNDTSQARPFAGLEAADTQVPVPRMQEGLHEKLPFESSSKDAYR</sequence>
<comment type="caution">
    <text evidence="2">The sequence shown here is derived from an EMBL/GenBank/DDBJ whole genome shotgun (WGS) entry which is preliminary data.</text>
</comment>
<accession>A0AAW2IEV0</accession>
<proteinExistence type="predicted"/>
<feature type="compositionally biased region" description="Low complexity" evidence="1">
    <location>
        <begin position="129"/>
        <end position="141"/>
    </location>
</feature>